<gene>
    <name evidence="2" type="ORF">Tci_440186</name>
</gene>
<feature type="compositionally biased region" description="Polar residues" evidence="1">
    <location>
        <begin position="1"/>
        <end position="12"/>
    </location>
</feature>
<proteinExistence type="predicted"/>
<evidence type="ECO:0008006" key="3">
    <source>
        <dbReference type="Google" id="ProtNLM"/>
    </source>
</evidence>
<sequence>DSNNWYQSQVGPSSGVDGVPSVRPRFNGISESRLQQVGIDSKGFFEFFDCLGSQQGVEDLREGVQGDREVEVFQVSNDDTVVAQRRLKDKKPEEKTNTDCLSSLSKVFWAEDTTRSTYLVDWSSSSAIGFKKLVDMLGFFGWLASSKQGMLEPVKVKCMFLVYHKSIVGTGSMQVLHGFDFVVEPLGDHTFEVKPHENVDQGYGLQEAEIWATKGLLDKAKGNVLCMEIVRYQSGNTLRVSQSRFYNEKLEYQMVCTGLDIASADVGSLKANLQHMKALATTKARYMTFTDAKKKKICLKGLLIESIYELRLVAGIATSAFVKGGSRFEVPAQVKVAAYRY</sequence>
<organism evidence="2">
    <name type="scientific">Tanacetum cinerariifolium</name>
    <name type="common">Dalmatian daisy</name>
    <name type="synonym">Chrysanthemum cinerariifolium</name>
    <dbReference type="NCBI Taxonomy" id="118510"/>
    <lineage>
        <taxon>Eukaryota</taxon>
        <taxon>Viridiplantae</taxon>
        <taxon>Streptophyta</taxon>
        <taxon>Embryophyta</taxon>
        <taxon>Tracheophyta</taxon>
        <taxon>Spermatophyta</taxon>
        <taxon>Magnoliopsida</taxon>
        <taxon>eudicotyledons</taxon>
        <taxon>Gunneridae</taxon>
        <taxon>Pentapetalae</taxon>
        <taxon>asterids</taxon>
        <taxon>campanulids</taxon>
        <taxon>Asterales</taxon>
        <taxon>Asteraceae</taxon>
        <taxon>Asteroideae</taxon>
        <taxon>Anthemideae</taxon>
        <taxon>Anthemidinae</taxon>
        <taxon>Tanacetum</taxon>
    </lineage>
</organism>
<dbReference type="AlphaFoldDB" id="A0A699HS69"/>
<evidence type="ECO:0000313" key="2">
    <source>
        <dbReference type="EMBL" id="GEY68212.1"/>
    </source>
</evidence>
<accession>A0A699HS69</accession>
<evidence type="ECO:0000256" key="1">
    <source>
        <dbReference type="SAM" id="MobiDB-lite"/>
    </source>
</evidence>
<comment type="caution">
    <text evidence="2">The sequence shown here is derived from an EMBL/GenBank/DDBJ whole genome shotgun (WGS) entry which is preliminary data.</text>
</comment>
<feature type="region of interest" description="Disordered" evidence="1">
    <location>
        <begin position="1"/>
        <end position="20"/>
    </location>
</feature>
<protein>
    <recommendedName>
        <fullName evidence="3">Zinc finger, CCHC-type</fullName>
    </recommendedName>
</protein>
<dbReference type="EMBL" id="BKCJ010199792">
    <property type="protein sequence ID" value="GEY68212.1"/>
    <property type="molecule type" value="Genomic_DNA"/>
</dbReference>
<reference evidence="2" key="1">
    <citation type="journal article" date="2019" name="Sci. Rep.">
        <title>Draft genome of Tanacetum cinerariifolium, the natural source of mosquito coil.</title>
        <authorList>
            <person name="Yamashiro T."/>
            <person name="Shiraishi A."/>
            <person name="Satake H."/>
            <person name="Nakayama K."/>
        </authorList>
    </citation>
    <scope>NUCLEOTIDE SEQUENCE</scope>
</reference>
<feature type="non-terminal residue" evidence="2">
    <location>
        <position position="1"/>
    </location>
</feature>
<name>A0A699HS69_TANCI</name>